<dbReference type="GO" id="GO:0046872">
    <property type="term" value="F:metal ion binding"/>
    <property type="evidence" value="ECO:0007669"/>
    <property type="project" value="UniProtKB-KW"/>
</dbReference>
<reference evidence="11" key="2">
    <citation type="submission" date="2020-08" db="EMBL/GenBank/DDBJ databases">
        <title>Plant Genome Project.</title>
        <authorList>
            <person name="Zhang R.-G."/>
        </authorList>
    </citation>
    <scope>NUCLEOTIDE SEQUENCE</scope>
    <source>
        <strain evidence="11">Huo1</strain>
        <tissue evidence="11">Leaf</tissue>
    </source>
</reference>
<keyword evidence="4" id="KW-0479">Metal-binding</keyword>
<dbReference type="InterPro" id="IPR000222">
    <property type="entry name" value="PP2C_BS"/>
</dbReference>
<comment type="cofactor">
    <cofactor evidence="1">
        <name>Mn(2+)</name>
        <dbReference type="ChEBI" id="CHEBI:29035"/>
    </cofactor>
</comment>
<keyword evidence="5 9" id="KW-0378">Hydrolase</keyword>
<dbReference type="SMART" id="SM00331">
    <property type="entry name" value="PP2C_SIG"/>
    <property type="match status" value="1"/>
</dbReference>
<evidence type="ECO:0000256" key="7">
    <source>
        <dbReference type="ARBA" id="ARBA00022912"/>
    </source>
</evidence>
<evidence type="ECO:0000256" key="5">
    <source>
        <dbReference type="ARBA" id="ARBA00022801"/>
    </source>
</evidence>
<dbReference type="Pfam" id="PF00481">
    <property type="entry name" value="PP2C"/>
    <property type="match status" value="1"/>
</dbReference>
<evidence type="ECO:0000259" key="10">
    <source>
        <dbReference type="PROSITE" id="PS51746"/>
    </source>
</evidence>
<evidence type="ECO:0000256" key="3">
    <source>
        <dbReference type="ARBA" id="ARBA00013081"/>
    </source>
</evidence>
<dbReference type="SUPFAM" id="SSF81606">
    <property type="entry name" value="PP2C-like"/>
    <property type="match status" value="1"/>
</dbReference>
<accession>A0A8X8XAE7</accession>
<keyword evidence="8" id="KW-0464">Manganese</keyword>
<comment type="similarity">
    <text evidence="9">Belongs to the PP2C family.</text>
</comment>
<sequence length="375" mass="41187">MNFDELRRESMNSEQNGVLEFKTGEVVLEGVDVNNFGRKRMELRRIKSVSIGKSGDLVFFSDRKVSSRKRRSDVKKEIKLMEEALLVQLPENSGGGSRDGAAAMPEHGTVSIIGRRREMEDAVAAELDFVRKGGKSYSFFGVYDGHGGWRVARACSEMLHKLVAEIVVEDGGEEIAWERVMAVGFRRMDEEVNKSGALVSSTGSTAVVAVVGEEKIVVANCGDSRAVMCRGGVAVQISDDHKPDRPDELERIEGCGGKVIDWNGQRVLGVLATSRSIGDEYLKPYVITDPEVKVLNRTKCDEFLILGSDGLWDVISNEIACQVVRRCLDGRIIRTNSCSESTRTMEAAAILVELAMARGSHDNISVVVVDLNCCH</sequence>
<dbReference type="CDD" id="cd00143">
    <property type="entry name" value="PP2Cc"/>
    <property type="match status" value="1"/>
</dbReference>
<dbReference type="EC" id="3.1.3.16" evidence="3"/>
<dbReference type="InterPro" id="IPR015655">
    <property type="entry name" value="PP2C"/>
</dbReference>
<dbReference type="PROSITE" id="PS01032">
    <property type="entry name" value="PPM_1"/>
    <property type="match status" value="1"/>
</dbReference>
<name>A0A8X8XAE7_SALSN</name>
<keyword evidence="12" id="KW-1185">Reference proteome</keyword>
<comment type="cofactor">
    <cofactor evidence="2">
        <name>Mg(2+)</name>
        <dbReference type="ChEBI" id="CHEBI:18420"/>
    </cofactor>
</comment>
<keyword evidence="6" id="KW-0460">Magnesium</keyword>
<evidence type="ECO:0000256" key="4">
    <source>
        <dbReference type="ARBA" id="ARBA00022723"/>
    </source>
</evidence>
<dbReference type="OrthoDB" id="10264738at2759"/>
<gene>
    <name evidence="11" type="ORF">SASPL_127865</name>
</gene>
<proteinExistence type="inferred from homology"/>
<reference evidence="11" key="1">
    <citation type="submission" date="2018-01" db="EMBL/GenBank/DDBJ databases">
        <authorList>
            <person name="Mao J.F."/>
        </authorList>
    </citation>
    <scope>NUCLEOTIDE SEQUENCE</scope>
    <source>
        <strain evidence="11">Huo1</strain>
        <tissue evidence="11">Leaf</tissue>
    </source>
</reference>
<evidence type="ECO:0000313" key="11">
    <source>
        <dbReference type="EMBL" id="KAG6409823.1"/>
    </source>
</evidence>
<dbReference type="FunFam" id="3.60.40.10:FF:000291">
    <property type="entry name" value="Protein phosphatase 2C 50"/>
    <property type="match status" value="1"/>
</dbReference>
<dbReference type="PANTHER" id="PTHR47992">
    <property type="entry name" value="PROTEIN PHOSPHATASE"/>
    <property type="match status" value="1"/>
</dbReference>
<dbReference type="GO" id="GO:0004722">
    <property type="term" value="F:protein serine/threonine phosphatase activity"/>
    <property type="evidence" value="ECO:0007669"/>
    <property type="project" value="UniProtKB-EC"/>
</dbReference>
<dbReference type="AlphaFoldDB" id="A0A8X8XAE7"/>
<keyword evidence="7 9" id="KW-0904">Protein phosphatase</keyword>
<feature type="domain" description="PPM-type phosphatase" evidence="10">
    <location>
        <begin position="106"/>
        <end position="371"/>
    </location>
</feature>
<organism evidence="11">
    <name type="scientific">Salvia splendens</name>
    <name type="common">Scarlet sage</name>
    <dbReference type="NCBI Taxonomy" id="180675"/>
    <lineage>
        <taxon>Eukaryota</taxon>
        <taxon>Viridiplantae</taxon>
        <taxon>Streptophyta</taxon>
        <taxon>Embryophyta</taxon>
        <taxon>Tracheophyta</taxon>
        <taxon>Spermatophyta</taxon>
        <taxon>Magnoliopsida</taxon>
        <taxon>eudicotyledons</taxon>
        <taxon>Gunneridae</taxon>
        <taxon>Pentapetalae</taxon>
        <taxon>asterids</taxon>
        <taxon>lamiids</taxon>
        <taxon>Lamiales</taxon>
        <taxon>Lamiaceae</taxon>
        <taxon>Nepetoideae</taxon>
        <taxon>Mentheae</taxon>
        <taxon>Salviinae</taxon>
        <taxon>Salvia</taxon>
        <taxon>Salvia subgen. Calosphace</taxon>
        <taxon>core Calosphace</taxon>
    </lineage>
</organism>
<comment type="caution">
    <text evidence="11">The sequence shown here is derived from an EMBL/GenBank/DDBJ whole genome shotgun (WGS) entry which is preliminary data.</text>
</comment>
<dbReference type="InterPro" id="IPR001932">
    <property type="entry name" value="PPM-type_phosphatase-like_dom"/>
</dbReference>
<dbReference type="EMBL" id="PNBA02000010">
    <property type="protein sequence ID" value="KAG6409823.1"/>
    <property type="molecule type" value="Genomic_DNA"/>
</dbReference>
<protein>
    <recommendedName>
        <fullName evidence="3">protein-serine/threonine phosphatase</fullName>
        <ecNumber evidence="3">3.1.3.16</ecNumber>
    </recommendedName>
</protein>
<dbReference type="Proteomes" id="UP000298416">
    <property type="component" value="Unassembled WGS sequence"/>
</dbReference>
<dbReference type="SMART" id="SM00332">
    <property type="entry name" value="PP2Cc"/>
    <property type="match status" value="1"/>
</dbReference>
<evidence type="ECO:0000256" key="8">
    <source>
        <dbReference type="ARBA" id="ARBA00023211"/>
    </source>
</evidence>
<dbReference type="InterPro" id="IPR036457">
    <property type="entry name" value="PPM-type-like_dom_sf"/>
</dbReference>
<dbReference type="PROSITE" id="PS51746">
    <property type="entry name" value="PPM_2"/>
    <property type="match status" value="1"/>
</dbReference>
<evidence type="ECO:0000256" key="2">
    <source>
        <dbReference type="ARBA" id="ARBA00001946"/>
    </source>
</evidence>
<evidence type="ECO:0000256" key="6">
    <source>
        <dbReference type="ARBA" id="ARBA00022842"/>
    </source>
</evidence>
<evidence type="ECO:0000256" key="1">
    <source>
        <dbReference type="ARBA" id="ARBA00001936"/>
    </source>
</evidence>
<evidence type="ECO:0000313" key="12">
    <source>
        <dbReference type="Proteomes" id="UP000298416"/>
    </source>
</evidence>
<dbReference type="Gene3D" id="3.60.40.10">
    <property type="entry name" value="PPM-type phosphatase domain"/>
    <property type="match status" value="1"/>
</dbReference>
<evidence type="ECO:0000256" key="9">
    <source>
        <dbReference type="RuleBase" id="RU003465"/>
    </source>
</evidence>